<dbReference type="GO" id="GO:1990140">
    <property type="term" value="C:molybdopterin synthase complex"/>
    <property type="evidence" value="ECO:0007669"/>
    <property type="project" value="UniProtKB-UniRule"/>
</dbReference>
<keyword evidence="2 5" id="KW-0597">Phosphoprotein</keyword>
<comment type="function">
    <text evidence="5">Acts as a sulfur carrier required for molybdopterin biosynthesis. Component of the molybdopterin synthase complex that catalyzes the conversion of precursor Z into molybdopterin by mediating the incorporation of 2 sulfur atoms into precursor Z to generate a dithiolene group. In the complex, serves as sulfur donor by being thiocarboxylated (-COSH) at its C-terminus by UBA4. After interaction with MOCS2B, the sulfur is then transferred to precursor Z to form molybdopterin.</text>
</comment>
<accession>A0A139HRU2</accession>
<dbReference type="GO" id="GO:1990133">
    <property type="term" value="C:molybdopterin adenylyltransferase complex"/>
    <property type="evidence" value="ECO:0007669"/>
    <property type="project" value="TreeGrafter"/>
</dbReference>
<gene>
    <name evidence="5" type="primary">cnxG</name>
    <name evidence="6" type="ORF">AC578_8364</name>
</gene>
<name>A0A139HRU2_9PEZI</name>
<comment type="caution">
    <text evidence="6">The sequence shown here is derived from an EMBL/GenBank/DDBJ whole genome shotgun (WGS) entry which is preliminary data.</text>
</comment>
<dbReference type="PANTHER" id="PTHR33359:SF1">
    <property type="entry name" value="MOLYBDOPTERIN SYNTHASE SULFUR CARRIER SUBUNIT"/>
    <property type="match status" value="1"/>
</dbReference>
<reference evidence="6 7" key="1">
    <citation type="submission" date="2015-07" db="EMBL/GenBank/DDBJ databases">
        <title>Comparative genomics of the Sigatoka disease complex on banana suggests a link between parallel evolutionary changes in Pseudocercospora fijiensis and Pseudocercospora eumusae and increased virulence on the banana host.</title>
        <authorList>
            <person name="Chang T.-C."/>
            <person name="Salvucci A."/>
            <person name="Crous P.W."/>
            <person name="Stergiopoulos I."/>
        </authorList>
    </citation>
    <scope>NUCLEOTIDE SEQUENCE [LARGE SCALE GENOMIC DNA]</scope>
    <source>
        <strain evidence="6 7">CBS 114824</strain>
    </source>
</reference>
<dbReference type="InterPro" id="IPR028887">
    <property type="entry name" value="MOCS2A_euk"/>
</dbReference>
<dbReference type="AlphaFoldDB" id="A0A139HRU2"/>
<feature type="modified residue" description="1-thioglycine; alternate" evidence="5">
    <location>
        <position position="117"/>
    </location>
</feature>
<evidence type="ECO:0000256" key="1">
    <source>
        <dbReference type="ARBA" id="ARBA00022490"/>
    </source>
</evidence>
<dbReference type="Gene3D" id="3.10.20.30">
    <property type="match status" value="1"/>
</dbReference>
<dbReference type="OrthoDB" id="5595860at2759"/>
<dbReference type="Pfam" id="PF02597">
    <property type="entry name" value="ThiS"/>
    <property type="match status" value="1"/>
</dbReference>
<protein>
    <recommendedName>
        <fullName evidence="5">Molybdopterin synthase sulfur carrier subunit</fullName>
    </recommendedName>
    <alternativeName>
        <fullName evidence="5">Common component for nitrate reductase and xanthine dehydrogenase protein G</fullName>
    </alternativeName>
    <alternativeName>
        <fullName evidence="5">Molybdenum cofactor synthesis protein 2 small subunit</fullName>
    </alternativeName>
    <alternativeName>
        <fullName evidence="5">Molybdenum cofactor synthesis protein 2A</fullName>
    </alternativeName>
    <alternativeName>
        <fullName evidence="5">Sulfur carrier protein MOCS2A</fullName>
        <shortName evidence="5">MOCS2A</shortName>
    </alternativeName>
</protein>
<evidence type="ECO:0000256" key="2">
    <source>
        <dbReference type="ARBA" id="ARBA00022553"/>
    </source>
</evidence>
<dbReference type="UniPathway" id="UPA00344"/>
<evidence type="ECO:0000256" key="4">
    <source>
        <dbReference type="ARBA" id="ARBA00023150"/>
    </source>
</evidence>
<dbReference type="GO" id="GO:0006777">
    <property type="term" value="P:Mo-molybdopterin cofactor biosynthetic process"/>
    <property type="evidence" value="ECO:0007669"/>
    <property type="project" value="UniProtKB-UniRule"/>
</dbReference>
<dbReference type="STRING" id="321146.A0A139HRU2"/>
<comment type="pathway">
    <text evidence="5">Cofactor biosynthesis; molybdopterin biosynthesis.</text>
</comment>
<proteinExistence type="inferred from homology"/>
<dbReference type="InterPro" id="IPR044672">
    <property type="entry name" value="MOCS2A"/>
</dbReference>
<keyword evidence="7" id="KW-1185">Reference proteome</keyword>
<keyword evidence="4 5" id="KW-0501">Molybdenum cofactor biosynthesis</keyword>
<organism evidence="6 7">
    <name type="scientific">Pseudocercospora eumusae</name>
    <dbReference type="NCBI Taxonomy" id="321146"/>
    <lineage>
        <taxon>Eukaryota</taxon>
        <taxon>Fungi</taxon>
        <taxon>Dikarya</taxon>
        <taxon>Ascomycota</taxon>
        <taxon>Pezizomycotina</taxon>
        <taxon>Dothideomycetes</taxon>
        <taxon>Dothideomycetidae</taxon>
        <taxon>Mycosphaerellales</taxon>
        <taxon>Mycosphaerellaceae</taxon>
        <taxon>Pseudocercospora</taxon>
    </lineage>
</organism>
<dbReference type="InterPro" id="IPR012675">
    <property type="entry name" value="Beta-grasp_dom_sf"/>
</dbReference>
<dbReference type="EMBL" id="LFZN01000014">
    <property type="protein sequence ID" value="KXT05168.1"/>
    <property type="molecule type" value="Genomic_DNA"/>
</dbReference>
<feature type="modified residue" description="Glycyl adenylate; alternate" evidence="5">
    <location>
        <position position="117"/>
    </location>
</feature>
<evidence type="ECO:0000256" key="3">
    <source>
        <dbReference type="ARBA" id="ARBA00022741"/>
    </source>
</evidence>
<keyword evidence="1 5" id="KW-0963">Cytoplasm</keyword>
<dbReference type="SUPFAM" id="SSF54285">
    <property type="entry name" value="MoaD/ThiS"/>
    <property type="match status" value="1"/>
</dbReference>
<dbReference type="CDD" id="cd00754">
    <property type="entry name" value="Ubl_MoaD"/>
    <property type="match status" value="1"/>
</dbReference>
<dbReference type="Proteomes" id="UP000070133">
    <property type="component" value="Unassembled WGS sequence"/>
</dbReference>
<comment type="PTM">
    <text evidence="5">C-terminal thiocarboxylation occurs in 2 steps, it is first acyl-adenylated (-COAMP) via the hesA/moeB/thiF part of UBA4, then thiocarboxylated (-COSH) via the rhodanese domain of UBA4.</text>
</comment>
<comment type="subcellular location">
    <subcellularLocation>
        <location evidence="5">Cytoplasm</location>
    </subcellularLocation>
</comment>
<dbReference type="GO" id="GO:0030366">
    <property type="term" value="F:molybdopterin synthase activity"/>
    <property type="evidence" value="ECO:0007669"/>
    <property type="project" value="UniProtKB-UniRule"/>
</dbReference>
<dbReference type="PANTHER" id="PTHR33359">
    <property type="entry name" value="MOLYBDOPTERIN SYNTHASE SULFUR CARRIER SUBUNIT"/>
    <property type="match status" value="1"/>
</dbReference>
<evidence type="ECO:0000256" key="5">
    <source>
        <dbReference type="HAMAP-Rule" id="MF_03051"/>
    </source>
</evidence>
<keyword evidence="3 5" id="KW-0547">Nucleotide-binding</keyword>
<dbReference type="InterPro" id="IPR003749">
    <property type="entry name" value="ThiS/MoaD-like"/>
</dbReference>
<dbReference type="GO" id="GO:0000166">
    <property type="term" value="F:nucleotide binding"/>
    <property type="evidence" value="ECO:0007669"/>
    <property type="project" value="UniProtKB-KW"/>
</dbReference>
<sequence>MAMTVSTGIRIGIRIGIGIGMSSAKAPAGHFTLLYFAAATSYTQKELDFLPAPLPLSKLHDEIDKRYAGIKQKVLSTSAVTVNLDYVDVEEETAKGEQGHVIKEGDEVAIIPPVSSG</sequence>
<evidence type="ECO:0000313" key="7">
    <source>
        <dbReference type="Proteomes" id="UP000070133"/>
    </source>
</evidence>
<comment type="subunit">
    <text evidence="5">Heterotetramer; composed of 2 small (MOCS2A) and 2 large (MOCS2B) subunits.</text>
</comment>
<dbReference type="HAMAP" id="MF_03051">
    <property type="entry name" value="MOCS2A"/>
    <property type="match status" value="1"/>
</dbReference>
<evidence type="ECO:0000313" key="6">
    <source>
        <dbReference type="EMBL" id="KXT05168.1"/>
    </source>
</evidence>
<dbReference type="InterPro" id="IPR016155">
    <property type="entry name" value="Mopterin_synth/thiamin_S_b"/>
</dbReference>
<comment type="similarity">
    <text evidence="5">Belongs to the MoaD family. MOCS2A subfamily.</text>
</comment>